<dbReference type="InterPro" id="IPR036610">
    <property type="entry name" value="PEBP-like_sf"/>
</dbReference>
<sequence>MAFKLVYWIFTISSLCISSLQGECDVEKFREKGIVPEIIPKVPESALTVQYTTEIGIDCGVELTANETKDQPGIAFKAANPDKLHTLVMFDVIFPIEISWLRQQPSAFYQFCDTLGVADFSCGWRRGLLCGVPIG</sequence>
<evidence type="ECO:0000313" key="3">
    <source>
        <dbReference type="Proteomes" id="UP000887116"/>
    </source>
</evidence>
<dbReference type="Proteomes" id="UP000887116">
    <property type="component" value="Unassembled WGS sequence"/>
</dbReference>
<comment type="caution">
    <text evidence="2">The sequence shown here is derived from an EMBL/GenBank/DDBJ whole genome shotgun (WGS) entry which is preliminary data.</text>
</comment>
<accession>A0A8X6FB10</accession>
<evidence type="ECO:0000256" key="1">
    <source>
        <dbReference type="SAM" id="SignalP"/>
    </source>
</evidence>
<dbReference type="SUPFAM" id="SSF49777">
    <property type="entry name" value="PEBP-like"/>
    <property type="match status" value="1"/>
</dbReference>
<protein>
    <submittedName>
        <fullName evidence="2">OV-16 antigen</fullName>
    </submittedName>
</protein>
<dbReference type="OrthoDB" id="2506647at2759"/>
<dbReference type="AlphaFoldDB" id="A0A8X6FB10"/>
<reference evidence="2" key="1">
    <citation type="submission" date="2020-07" db="EMBL/GenBank/DDBJ databases">
        <title>Multicomponent nature underlies the extraordinary mechanical properties of spider dragline silk.</title>
        <authorList>
            <person name="Kono N."/>
            <person name="Nakamura H."/>
            <person name="Mori M."/>
            <person name="Yoshida Y."/>
            <person name="Ohtoshi R."/>
            <person name="Malay A.D."/>
            <person name="Moran D.A.P."/>
            <person name="Tomita M."/>
            <person name="Numata K."/>
            <person name="Arakawa K."/>
        </authorList>
    </citation>
    <scope>NUCLEOTIDE SEQUENCE</scope>
</reference>
<keyword evidence="1" id="KW-0732">Signal</keyword>
<proteinExistence type="predicted"/>
<feature type="signal peptide" evidence="1">
    <location>
        <begin position="1"/>
        <end position="22"/>
    </location>
</feature>
<dbReference type="EMBL" id="BMAO01021452">
    <property type="protein sequence ID" value="GFQ74591.1"/>
    <property type="molecule type" value="Genomic_DNA"/>
</dbReference>
<evidence type="ECO:0000313" key="2">
    <source>
        <dbReference type="EMBL" id="GFQ74591.1"/>
    </source>
</evidence>
<keyword evidence="3" id="KW-1185">Reference proteome</keyword>
<name>A0A8X6FB10_TRICU</name>
<dbReference type="Gene3D" id="3.90.280.10">
    <property type="entry name" value="PEBP-like"/>
    <property type="match status" value="1"/>
</dbReference>
<organism evidence="2 3">
    <name type="scientific">Trichonephila clavata</name>
    <name type="common">Joro spider</name>
    <name type="synonym">Nephila clavata</name>
    <dbReference type="NCBI Taxonomy" id="2740835"/>
    <lineage>
        <taxon>Eukaryota</taxon>
        <taxon>Metazoa</taxon>
        <taxon>Ecdysozoa</taxon>
        <taxon>Arthropoda</taxon>
        <taxon>Chelicerata</taxon>
        <taxon>Arachnida</taxon>
        <taxon>Araneae</taxon>
        <taxon>Araneomorphae</taxon>
        <taxon>Entelegynae</taxon>
        <taxon>Araneoidea</taxon>
        <taxon>Nephilidae</taxon>
        <taxon>Trichonephila</taxon>
    </lineage>
</organism>
<gene>
    <name evidence="2" type="primary">NCL1_39397</name>
    <name evidence="2" type="ORF">TNCT_225751</name>
</gene>
<feature type="chain" id="PRO_5036481092" evidence="1">
    <location>
        <begin position="23"/>
        <end position="135"/>
    </location>
</feature>